<evidence type="ECO:0000259" key="1">
    <source>
        <dbReference type="SMART" id="SM00382"/>
    </source>
</evidence>
<reference evidence="2 3" key="1">
    <citation type="submission" date="2019-07" db="EMBL/GenBank/DDBJ databases">
        <title>Draft Genome Sequences of Bacteroides pyogenes Strains Isolated from the Uterus Holstein Dairy Cows with Metritis.</title>
        <authorList>
            <person name="Cunha F."/>
            <person name="Galvao K.N."/>
            <person name="Jeon S.J."/>
            <person name="Jeong K.C."/>
        </authorList>
    </citation>
    <scope>NUCLEOTIDE SEQUENCE [LARGE SCALE GENOMIC DNA]</scope>
    <source>
        <strain evidence="2 3">KG-31</strain>
    </source>
</reference>
<dbReference type="InterPro" id="IPR003593">
    <property type="entry name" value="AAA+_ATPase"/>
</dbReference>
<feature type="domain" description="AAA+ ATPase" evidence="1">
    <location>
        <begin position="27"/>
        <end position="271"/>
    </location>
</feature>
<dbReference type="EMBL" id="VKLW01000032">
    <property type="protein sequence ID" value="TYK32349.1"/>
    <property type="molecule type" value="Genomic_DNA"/>
</dbReference>
<dbReference type="InterPro" id="IPR027417">
    <property type="entry name" value="P-loop_NTPase"/>
</dbReference>
<protein>
    <submittedName>
        <fullName evidence="2">ATP-binding protein</fullName>
    </submittedName>
</protein>
<dbReference type="AlphaFoldDB" id="A0A5D3ELR8"/>
<evidence type="ECO:0000313" key="3">
    <source>
        <dbReference type="Proteomes" id="UP000324383"/>
    </source>
</evidence>
<dbReference type="GO" id="GO:0005524">
    <property type="term" value="F:ATP binding"/>
    <property type="evidence" value="ECO:0007669"/>
    <property type="project" value="UniProtKB-KW"/>
</dbReference>
<keyword evidence="3" id="KW-1185">Reference proteome</keyword>
<dbReference type="CDD" id="cd00267">
    <property type="entry name" value="ABC_ATPase"/>
    <property type="match status" value="1"/>
</dbReference>
<dbReference type="InterPro" id="IPR003959">
    <property type="entry name" value="ATPase_AAA_core"/>
</dbReference>
<organism evidence="2 3">
    <name type="scientific">Bacteroides pyogenes</name>
    <dbReference type="NCBI Taxonomy" id="310300"/>
    <lineage>
        <taxon>Bacteria</taxon>
        <taxon>Pseudomonadati</taxon>
        <taxon>Bacteroidota</taxon>
        <taxon>Bacteroidia</taxon>
        <taxon>Bacteroidales</taxon>
        <taxon>Bacteroidaceae</taxon>
        <taxon>Bacteroides</taxon>
    </lineage>
</organism>
<proteinExistence type="predicted"/>
<dbReference type="Proteomes" id="UP000324383">
    <property type="component" value="Unassembled WGS sequence"/>
</dbReference>
<name>A0A5D3ELR8_9BACE</name>
<comment type="caution">
    <text evidence="2">The sequence shown here is derived from an EMBL/GenBank/DDBJ whole genome shotgun (WGS) entry which is preliminary data.</text>
</comment>
<dbReference type="RefSeq" id="WP_148727635.1">
    <property type="nucleotide sequence ID" value="NZ_CP197398.1"/>
</dbReference>
<dbReference type="PANTHER" id="PTHR43581:SF2">
    <property type="entry name" value="EXCINUCLEASE ATPASE SUBUNIT"/>
    <property type="match status" value="1"/>
</dbReference>
<dbReference type="Pfam" id="PF13304">
    <property type="entry name" value="AAA_21"/>
    <property type="match status" value="1"/>
</dbReference>
<dbReference type="SUPFAM" id="SSF52540">
    <property type="entry name" value="P-loop containing nucleoside triphosphate hydrolases"/>
    <property type="match status" value="1"/>
</dbReference>
<dbReference type="Gene3D" id="3.40.50.300">
    <property type="entry name" value="P-loop containing nucleotide triphosphate hydrolases"/>
    <property type="match status" value="1"/>
</dbReference>
<dbReference type="SMART" id="SM00382">
    <property type="entry name" value="AAA"/>
    <property type="match status" value="1"/>
</dbReference>
<dbReference type="PANTHER" id="PTHR43581">
    <property type="entry name" value="ATP/GTP PHOSPHATASE"/>
    <property type="match status" value="1"/>
</dbReference>
<keyword evidence="2" id="KW-0547">Nucleotide-binding</keyword>
<evidence type="ECO:0000313" key="2">
    <source>
        <dbReference type="EMBL" id="TYK32349.1"/>
    </source>
</evidence>
<accession>A0A5D3ELR8</accession>
<sequence>MEKQANFIRRIEIDGLWKRYDIAWDLRPDVNILSGINGVGKTTIINRSVDYLEQLPGNFKSDAKKGVHLFFDDPQATGIPYDVIRSYDRPLIMGDFTAQMADKHVKSELDWQLYLLQRRYLDYQVNVGNRMIELLADPEEEQRNKAAELSVPKRRFQDLIDELFGYTRKKIDRRRNDIAFYQDDELLLPYKLSSGEKQMLLILLTVLVQDNEHCVLFMDEPEASLHIEWQQRLISMIRELNPNVQIILSTHSPAVIMEGWLDAVTEVSDISTDITGASRPPVS</sequence>
<dbReference type="InterPro" id="IPR051396">
    <property type="entry name" value="Bact_Antivir_Def_Nuclease"/>
</dbReference>
<keyword evidence="2" id="KW-0067">ATP-binding</keyword>
<gene>
    <name evidence="2" type="ORF">FNJ60_12525</name>
</gene>
<dbReference type="GO" id="GO:0016887">
    <property type="term" value="F:ATP hydrolysis activity"/>
    <property type="evidence" value="ECO:0007669"/>
    <property type="project" value="InterPro"/>
</dbReference>